<protein>
    <submittedName>
        <fullName evidence="1">Uncharacterized protein</fullName>
    </submittedName>
</protein>
<reference evidence="1" key="1">
    <citation type="submission" date="2020-06" db="EMBL/GenBank/DDBJ databases">
        <authorList>
            <consortium name="Plant Systems Biology data submission"/>
        </authorList>
    </citation>
    <scope>NUCLEOTIDE SEQUENCE</scope>
    <source>
        <strain evidence="1">D6</strain>
    </source>
</reference>
<sequence length="148" mass="15873">MGINTSSLSFQQCMACNLGDLHEASCFVDDIVVFRNSFQVHSRFLGDLGRLFHANLMLQIRAKEAEEGEGQVEETIITMATVDGLGHLAAGANTRAIQGASPSAAEAVVEGVGAIGGFSGRDWFLPSDERNNFDFDELPSLHQSTIAV</sequence>
<name>A0A9N8E0J7_9STRA</name>
<evidence type="ECO:0000313" key="1">
    <source>
        <dbReference type="EMBL" id="CAB9512301.1"/>
    </source>
</evidence>
<dbReference type="Proteomes" id="UP001153069">
    <property type="component" value="Unassembled WGS sequence"/>
</dbReference>
<keyword evidence="2" id="KW-1185">Reference proteome</keyword>
<proteinExistence type="predicted"/>
<dbReference type="EMBL" id="CAICTM010000527">
    <property type="protein sequence ID" value="CAB9512301.1"/>
    <property type="molecule type" value="Genomic_DNA"/>
</dbReference>
<comment type="caution">
    <text evidence="1">The sequence shown here is derived from an EMBL/GenBank/DDBJ whole genome shotgun (WGS) entry which is preliminary data.</text>
</comment>
<dbReference type="AlphaFoldDB" id="A0A9N8E0J7"/>
<accession>A0A9N8E0J7</accession>
<organism evidence="1 2">
    <name type="scientific">Seminavis robusta</name>
    <dbReference type="NCBI Taxonomy" id="568900"/>
    <lineage>
        <taxon>Eukaryota</taxon>
        <taxon>Sar</taxon>
        <taxon>Stramenopiles</taxon>
        <taxon>Ochrophyta</taxon>
        <taxon>Bacillariophyta</taxon>
        <taxon>Bacillariophyceae</taxon>
        <taxon>Bacillariophycidae</taxon>
        <taxon>Naviculales</taxon>
        <taxon>Naviculaceae</taxon>
        <taxon>Seminavis</taxon>
    </lineage>
</organism>
<gene>
    <name evidence="1" type="ORF">SEMRO_528_G160850.1</name>
</gene>
<evidence type="ECO:0000313" key="2">
    <source>
        <dbReference type="Proteomes" id="UP001153069"/>
    </source>
</evidence>